<evidence type="ECO:0000259" key="5">
    <source>
        <dbReference type="PROSITE" id="PS50931"/>
    </source>
</evidence>
<name>A0A1G8ABE4_9RHOO</name>
<dbReference type="PANTHER" id="PTHR30537">
    <property type="entry name" value="HTH-TYPE TRANSCRIPTIONAL REGULATOR"/>
    <property type="match status" value="1"/>
</dbReference>
<dbReference type="InterPro" id="IPR036390">
    <property type="entry name" value="WH_DNA-bd_sf"/>
</dbReference>
<dbReference type="PRINTS" id="PR00039">
    <property type="entry name" value="HTHLYSR"/>
</dbReference>
<dbReference type="AlphaFoldDB" id="A0A1G8ABE4"/>
<dbReference type="Gene3D" id="3.40.190.10">
    <property type="entry name" value="Periplasmic binding protein-like II"/>
    <property type="match status" value="2"/>
</dbReference>
<accession>A0A1G8ABE4</accession>
<dbReference type="EMBL" id="FNCY01000004">
    <property type="protein sequence ID" value="SDH18211.1"/>
    <property type="molecule type" value="Genomic_DNA"/>
</dbReference>
<comment type="similarity">
    <text evidence="1">Belongs to the LysR transcriptional regulatory family.</text>
</comment>
<evidence type="ECO:0000256" key="2">
    <source>
        <dbReference type="ARBA" id="ARBA00023015"/>
    </source>
</evidence>
<dbReference type="SUPFAM" id="SSF46785">
    <property type="entry name" value="Winged helix' DNA-binding domain"/>
    <property type="match status" value="1"/>
</dbReference>
<dbReference type="Proteomes" id="UP000198607">
    <property type="component" value="Unassembled WGS sequence"/>
</dbReference>
<feature type="domain" description="HTH lysR-type" evidence="5">
    <location>
        <begin position="6"/>
        <end position="63"/>
    </location>
</feature>
<evidence type="ECO:0000256" key="3">
    <source>
        <dbReference type="ARBA" id="ARBA00023125"/>
    </source>
</evidence>
<evidence type="ECO:0000256" key="1">
    <source>
        <dbReference type="ARBA" id="ARBA00009437"/>
    </source>
</evidence>
<evidence type="ECO:0000313" key="7">
    <source>
        <dbReference type="Proteomes" id="UP000198607"/>
    </source>
</evidence>
<keyword evidence="2" id="KW-0805">Transcription regulation</keyword>
<keyword evidence="4" id="KW-0804">Transcription</keyword>
<dbReference type="GO" id="GO:0003700">
    <property type="term" value="F:DNA-binding transcription factor activity"/>
    <property type="evidence" value="ECO:0007669"/>
    <property type="project" value="InterPro"/>
</dbReference>
<proteinExistence type="inferred from homology"/>
<dbReference type="Gene3D" id="1.10.10.10">
    <property type="entry name" value="Winged helix-like DNA-binding domain superfamily/Winged helix DNA-binding domain"/>
    <property type="match status" value="1"/>
</dbReference>
<protein>
    <submittedName>
        <fullName evidence="6">LysR family transcriptional regulator, glycine cleavage system transcriptional activator</fullName>
    </submittedName>
</protein>
<reference evidence="6 7" key="1">
    <citation type="submission" date="2016-10" db="EMBL/GenBank/DDBJ databases">
        <authorList>
            <person name="de Groot N.N."/>
        </authorList>
    </citation>
    <scope>NUCLEOTIDE SEQUENCE [LARGE SCALE GENOMIC DNA]</scope>
    <source>
        <strain evidence="6 7">DSM 5885</strain>
    </source>
</reference>
<keyword evidence="7" id="KW-1185">Reference proteome</keyword>
<dbReference type="PROSITE" id="PS50931">
    <property type="entry name" value="HTH_LYSR"/>
    <property type="match status" value="1"/>
</dbReference>
<dbReference type="Pfam" id="PF03466">
    <property type="entry name" value="LysR_substrate"/>
    <property type="match status" value="1"/>
</dbReference>
<dbReference type="OrthoDB" id="8683153at2"/>
<sequence length="318" mass="34571">MAYRLPPLSTLRTFEAAARHLSFKKAADELAVTPSAVSQQIKKLEAWLGADLFLRLPEGIALSEQGAAMLPGIRAGLDNFAAGVEQTRRPRAFDLTLSAPPSFATRWLVHHVAGFAARCPDVAIRIASNPDNIDGPRTLADLAKRQATPGLTSGEVAIRFGEGHYPGYAIERLLQPEYVPVCSPAVLQSGPPLRTPADIAQRVLIHDEMIPAIDKRPSWRAWLHRAGVVGVDAERGPRFSNSVLVHEAVLEGQGIALVIRQHVESDVAAGRLVIPFPISLPSLYSYFVVIARGDIDKPVVGRFRDWLRAELTSPRTGA</sequence>
<organism evidence="6 7">
    <name type="scientific">Propionivibrio dicarboxylicus</name>
    <dbReference type="NCBI Taxonomy" id="83767"/>
    <lineage>
        <taxon>Bacteria</taxon>
        <taxon>Pseudomonadati</taxon>
        <taxon>Pseudomonadota</taxon>
        <taxon>Betaproteobacteria</taxon>
        <taxon>Rhodocyclales</taxon>
        <taxon>Rhodocyclaceae</taxon>
        <taxon>Propionivibrio</taxon>
    </lineage>
</organism>
<evidence type="ECO:0000256" key="4">
    <source>
        <dbReference type="ARBA" id="ARBA00023163"/>
    </source>
</evidence>
<dbReference type="InterPro" id="IPR036388">
    <property type="entry name" value="WH-like_DNA-bd_sf"/>
</dbReference>
<dbReference type="PANTHER" id="PTHR30537:SF26">
    <property type="entry name" value="GLYCINE CLEAVAGE SYSTEM TRANSCRIPTIONAL ACTIVATOR"/>
    <property type="match status" value="1"/>
</dbReference>
<dbReference type="Pfam" id="PF00126">
    <property type="entry name" value="HTH_1"/>
    <property type="match status" value="1"/>
</dbReference>
<dbReference type="InterPro" id="IPR005119">
    <property type="entry name" value="LysR_subst-bd"/>
</dbReference>
<dbReference type="InterPro" id="IPR000847">
    <property type="entry name" value="LysR_HTH_N"/>
</dbReference>
<dbReference type="InterPro" id="IPR058163">
    <property type="entry name" value="LysR-type_TF_proteobact-type"/>
</dbReference>
<dbReference type="SUPFAM" id="SSF53850">
    <property type="entry name" value="Periplasmic binding protein-like II"/>
    <property type="match status" value="1"/>
</dbReference>
<dbReference type="CDD" id="cd08432">
    <property type="entry name" value="PBP2_GcdR_TrpI_HvrB_AmpR_like"/>
    <property type="match status" value="1"/>
</dbReference>
<dbReference type="STRING" id="83767.SAMN05660652_01336"/>
<dbReference type="GO" id="GO:0006351">
    <property type="term" value="P:DNA-templated transcription"/>
    <property type="evidence" value="ECO:0007669"/>
    <property type="project" value="TreeGrafter"/>
</dbReference>
<dbReference type="RefSeq" id="WP_091935714.1">
    <property type="nucleotide sequence ID" value="NZ_FNCY01000004.1"/>
</dbReference>
<evidence type="ECO:0000313" key="6">
    <source>
        <dbReference type="EMBL" id="SDH18211.1"/>
    </source>
</evidence>
<dbReference type="GO" id="GO:0043565">
    <property type="term" value="F:sequence-specific DNA binding"/>
    <property type="evidence" value="ECO:0007669"/>
    <property type="project" value="TreeGrafter"/>
</dbReference>
<gene>
    <name evidence="6" type="ORF">SAMN05660652_01336</name>
</gene>
<keyword evidence="3" id="KW-0238">DNA-binding</keyword>